<keyword evidence="10" id="KW-0472">Membrane</keyword>
<dbReference type="Pfam" id="PF01150">
    <property type="entry name" value="GDA1_CD39"/>
    <property type="match status" value="2"/>
</dbReference>
<evidence type="ECO:0000256" key="9">
    <source>
        <dbReference type="SAM" id="MobiDB-lite"/>
    </source>
</evidence>
<dbReference type="Proteomes" id="UP000436088">
    <property type="component" value="Unassembled WGS sequence"/>
</dbReference>
<dbReference type="GO" id="GO:0009134">
    <property type="term" value="P:nucleoside diphosphate catabolic process"/>
    <property type="evidence" value="ECO:0007669"/>
    <property type="project" value="TreeGrafter"/>
</dbReference>
<evidence type="ECO:0000256" key="8">
    <source>
        <dbReference type="ARBA" id="ARBA00049175"/>
    </source>
</evidence>
<protein>
    <recommendedName>
        <fullName evidence="2">apyrase</fullName>
        <ecNumber evidence="2">3.6.1.5</ecNumber>
    </recommendedName>
    <alternativeName>
        <fullName evidence="6">ATP-diphosphatase</fullName>
    </alternativeName>
    <alternativeName>
        <fullName evidence="7">ATP-diphosphohydrolase</fullName>
    </alternativeName>
    <alternativeName>
        <fullName evidence="4">Adenosine diphosphatase</fullName>
    </alternativeName>
    <alternativeName>
        <fullName evidence="5">NTPDase</fullName>
    </alternativeName>
</protein>
<sequence length="478" mass="54312">MPETGLNPNRNRPPTPRKMDTIKLQIRSNSRSTALFPRNPRQTRPFPSFIAVSMAISLALFAFVYIFFFSSKDCVKYSIIIDGGRTRIHVFRYRVDGHRNSIFDFKEGLESLKVNPGLSAYAEDLEGVADSLEELLEFGRRKVPKNQWGETEIRLMATAGLRLLDDEVQERIMEQCRMVLRVVLSSPTSGLPLLQALMREYMLGLLQTMSSVTSFPSETMPSEFSHSIKFGNFTYSLYSHIFLHFGQNVAQLLRESLIKGDFSPAAESIHEEMYTDPCKPKGYLPGSSKLSLGSMAEKSKNISEFQAMGNFSECRSAALMLLQKGKEKCSYDRCYLGRTQSFDEEDLLCYSFSSAYIVALLHDSLEIALDDERISFANQVNDIPLDWALGAFILQSTTNTAVHHADWIAHIIDTDSTLLSVIGFSVILMLTAWSISKWRKPQLKTMYDLEKEERVLVLMLPWLLVPHLKGIIMAQWEM</sequence>
<reference evidence="11" key="1">
    <citation type="submission" date="2019-09" db="EMBL/GenBank/DDBJ databases">
        <title>Draft genome information of white flower Hibiscus syriacus.</title>
        <authorList>
            <person name="Kim Y.-M."/>
        </authorList>
    </citation>
    <scope>NUCLEOTIDE SEQUENCE [LARGE SCALE GENOMIC DNA]</scope>
    <source>
        <strain evidence="11">YM2019G1</strain>
    </source>
</reference>
<evidence type="ECO:0000256" key="3">
    <source>
        <dbReference type="ARBA" id="ARBA00022801"/>
    </source>
</evidence>
<keyword evidence="3" id="KW-0378">Hydrolase</keyword>
<feature type="transmembrane region" description="Helical" evidence="10">
    <location>
        <begin position="418"/>
        <end position="435"/>
    </location>
</feature>
<dbReference type="EMBL" id="VEPZ02000129">
    <property type="protein sequence ID" value="KAE8732948.1"/>
    <property type="molecule type" value="Genomic_DNA"/>
</dbReference>
<evidence type="ECO:0000313" key="12">
    <source>
        <dbReference type="Proteomes" id="UP000436088"/>
    </source>
</evidence>
<dbReference type="PANTHER" id="PTHR11782:SF3">
    <property type="entry name" value="APYRASE 6-RELATED"/>
    <property type="match status" value="1"/>
</dbReference>
<organism evidence="11 12">
    <name type="scientific">Hibiscus syriacus</name>
    <name type="common">Rose of Sharon</name>
    <dbReference type="NCBI Taxonomy" id="106335"/>
    <lineage>
        <taxon>Eukaryota</taxon>
        <taxon>Viridiplantae</taxon>
        <taxon>Streptophyta</taxon>
        <taxon>Embryophyta</taxon>
        <taxon>Tracheophyta</taxon>
        <taxon>Spermatophyta</taxon>
        <taxon>Magnoliopsida</taxon>
        <taxon>eudicotyledons</taxon>
        <taxon>Gunneridae</taxon>
        <taxon>Pentapetalae</taxon>
        <taxon>rosids</taxon>
        <taxon>malvids</taxon>
        <taxon>Malvales</taxon>
        <taxon>Malvaceae</taxon>
        <taxon>Malvoideae</taxon>
        <taxon>Hibiscus</taxon>
    </lineage>
</organism>
<evidence type="ECO:0000313" key="11">
    <source>
        <dbReference type="EMBL" id="KAE8732948.1"/>
    </source>
</evidence>
<comment type="similarity">
    <text evidence="1">Belongs to the GDA1/CD39 NTPase family.</text>
</comment>
<accession>A0A6A3CZR3</accession>
<dbReference type="EC" id="3.6.1.5" evidence="2"/>
<dbReference type="GO" id="GO:0016020">
    <property type="term" value="C:membrane"/>
    <property type="evidence" value="ECO:0007669"/>
    <property type="project" value="TreeGrafter"/>
</dbReference>
<evidence type="ECO:0000256" key="1">
    <source>
        <dbReference type="ARBA" id="ARBA00009283"/>
    </source>
</evidence>
<evidence type="ECO:0000256" key="4">
    <source>
        <dbReference type="ARBA" id="ARBA00030084"/>
    </source>
</evidence>
<evidence type="ECO:0000256" key="2">
    <source>
        <dbReference type="ARBA" id="ARBA00012148"/>
    </source>
</evidence>
<comment type="caution">
    <text evidence="11">The sequence shown here is derived from an EMBL/GenBank/DDBJ whole genome shotgun (WGS) entry which is preliminary data.</text>
</comment>
<evidence type="ECO:0000256" key="10">
    <source>
        <dbReference type="SAM" id="Phobius"/>
    </source>
</evidence>
<keyword evidence="12" id="KW-1185">Reference proteome</keyword>
<keyword evidence="10" id="KW-0812">Transmembrane</keyword>
<proteinExistence type="inferred from homology"/>
<dbReference type="PANTHER" id="PTHR11782">
    <property type="entry name" value="ADENOSINE/GUANOSINE DIPHOSPHATASE"/>
    <property type="match status" value="1"/>
</dbReference>
<name>A0A6A3CZR3_HIBSY</name>
<dbReference type="Gene3D" id="3.30.420.150">
    <property type="entry name" value="Exopolyphosphatase. Domain 2"/>
    <property type="match status" value="1"/>
</dbReference>
<evidence type="ECO:0000256" key="6">
    <source>
        <dbReference type="ARBA" id="ARBA00031428"/>
    </source>
</evidence>
<comment type="catalytic activity">
    <reaction evidence="8">
        <text>a ribonucleoside 5'-triphosphate + 2 H2O = a ribonucleoside 5'-phosphate + 2 phosphate + 2 H(+)</text>
        <dbReference type="Rhea" id="RHEA:36795"/>
        <dbReference type="ChEBI" id="CHEBI:15377"/>
        <dbReference type="ChEBI" id="CHEBI:15378"/>
        <dbReference type="ChEBI" id="CHEBI:43474"/>
        <dbReference type="ChEBI" id="CHEBI:58043"/>
        <dbReference type="ChEBI" id="CHEBI:61557"/>
        <dbReference type="EC" id="3.6.1.5"/>
    </reaction>
</comment>
<keyword evidence="10" id="KW-1133">Transmembrane helix</keyword>
<dbReference type="InterPro" id="IPR000407">
    <property type="entry name" value="GDA1_CD39_NTPase"/>
</dbReference>
<dbReference type="AlphaFoldDB" id="A0A6A3CZR3"/>
<dbReference type="Gene3D" id="3.30.420.40">
    <property type="match status" value="1"/>
</dbReference>
<evidence type="ECO:0000256" key="5">
    <source>
        <dbReference type="ARBA" id="ARBA00031370"/>
    </source>
</evidence>
<dbReference type="GO" id="GO:0017110">
    <property type="term" value="F:nucleoside diphosphate phosphatase activity"/>
    <property type="evidence" value="ECO:0007669"/>
    <property type="project" value="TreeGrafter"/>
</dbReference>
<evidence type="ECO:0000256" key="7">
    <source>
        <dbReference type="ARBA" id="ARBA00032306"/>
    </source>
</evidence>
<feature type="transmembrane region" description="Helical" evidence="10">
    <location>
        <begin position="46"/>
        <end position="68"/>
    </location>
</feature>
<dbReference type="GO" id="GO:0004050">
    <property type="term" value="F:apyrase activity"/>
    <property type="evidence" value="ECO:0007669"/>
    <property type="project" value="UniProtKB-EC"/>
</dbReference>
<gene>
    <name evidence="11" type="ORF">F3Y22_tig00001674pilonHSYRG00080</name>
</gene>
<feature type="region of interest" description="Disordered" evidence="9">
    <location>
        <begin position="1"/>
        <end position="20"/>
    </location>
</feature>